<evidence type="ECO:0000259" key="1">
    <source>
        <dbReference type="Pfam" id="PF00849"/>
    </source>
</evidence>
<dbReference type="OrthoDB" id="424794at2759"/>
<dbReference type="SUPFAM" id="SSF55120">
    <property type="entry name" value="Pseudouridine synthase"/>
    <property type="match status" value="1"/>
</dbReference>
<keyword evidence="3" id="KW-1185">Reference proteome</keyword>
<dbReference type="PANTHER" id="PTHR21600">
    <property type="entry name" value="MITOCHONDRIAL RNA PSEUDOURIDINE SYNTHASE"/>
    <property type="match status" value="1"/>
</dbReference>
<reference evidence="2 3" key="1">
    <citation type="journal article" date="2014" name="Nature">
        <title>The genome of the recently domesticated crop plant sugar beet (Beta vulgaris).</title>
        <authorList>
            <person name="Dohm J.C."/>
            <person name="Minoche A.E."/>
            <person name="Holtgrawe D."/>
            <person name="Capella-Gutierrez S."/>
            <person name="Zakrzewski F."/>
            <person name="Tafer H."/>
            <person name="Rupp O."/>
            <person name="Sorensen T.R."/>
            <person name="Stracke R."/>
            <person name="Reinhardt R."/>
            <person name="Goesmann A."/>
            <person name="Kraft T."/>
            <person name="Schulz B."/>
            <person name="Stadler P.F."/>
            <person name="Schmidt T."/>
            <person name="Gabaldon T."/>
            <person name="Lehrach H."/>
            <person name="Weisshaar B."/>
            <person name="Himmelbauer H."/>
        </authorList>
    </citation>
    <scope>NUCLEOTIDE SEQUENCE [LARGE SCALE GENOMIC DNA]</scope>
    <source>
        <tissue evidence="2">Taproot</tissue>
    </source>
</reference>
<organism evidence="2 3">
    <name type="scientific">Beta vulgaris subsp. vulgaris</name>
    <name type="common">Beet</name>
    <dbReference type="NCBI Taxonomy" id="3555"/>
    <lineage>
        <taxon>Eukaryota</taxon>
        <taxon>Viridiplantae</taxon>
        <taxon>Streptophyta</taxon>
        <taxon>Embryophyta</taxon>
        <taxon>Tracheophyta</taxon>
        <taxon>Spermatophyta</taxon>
        <taxon>Magnoliopsida</taxon>
        <taxon>eudicotyledons</taxon>
        <taxon>Gunneridae</taxon>
        <taxon>Pentapetalae</taxon>
        <taxon>Caryophyllales</taxon>
        <taxon>Chenopodiaceae</taxon>
        <taxon>Betoideae</taxon>
        <taxon>Beta</taxon>
    </lineage>
</organism>
<sequence>MSFGATNVGSNFINAMFLSLQKTHFRVFGAPSTFRRTLATRHHVSRKKLRREKVSCSVSSFRSQDVTSTAATITSPAPFVNGYPEYDRLLPCPSENMPPRVEHLVVLEESPVCEYISKSLDLPPLYVADLIHFGAVYYAHVCPEPPVTATPEQIQLYEHFTSPELLKERRSFKGKTVREAQKTLRVTHPDEYLEAGTYLRVHVHPKRFPRCYEIDWKARILAVTDSYVILDKPAGTSVGGSSDNIEESCANFATRALGLTSPLFTTHQIDNCTEGCVVLAKSKEYCSTFHKKIRDKLVKKLYLALAAAPVPRGILTHYMRPANLAPRLISEERIDRWLLCQLEVLNCKEVPWPNSYIRDKYGIEDCEWPVKNTAYECTVNLLTGRTHQIRAQFAACGAPIVGDSMYLPASVAEIVTPEVNPYGKYKGVYSSEDEKRIAIDNWVALHGKEPTVSIGLQACQISWDNGEHMYKAGSPWWR</sequence>
<proteinExistence type="predicted"/>
<dbReference type="Proteomes" id="UP000035740">
    <property type="component" value="Unassembled WGS sequence"/>
</dbReference>
<dbReference type="InterPro" id="IPR050188">
    <property type="entry name" value="RluA_PseudoU_synthase"/>
</dbReference>
<comment type="caution">
    <text evidence="2">The sequence shown here is derived from an EMBL/GenBank/DDBJ whole genome shotgun (WGS) entry which is preliminary data.</text>
</comment>
<dbReference type="AlphaFoldDB" id="A0A7G2RM09"/>
<dbReference type="OMA" id="ECCPGCV"/>
<dbReference type="InterPro" id="IPR020103">
    <property type="entry name" value="PsdUridine_synth_cat_dom_sf"/>
</dbReference>
<dbReference type="GO" id="GO:0009982">
    <property type="term" value="F:pseudouridine synthase activity"/>
    <property type="evidence" value="ECO:0007669"/>
    <property type="project" value="InterPro"/>
</dbReference>
<name>A0A7G2RM09_BETVV</name>
<dbReference type="Gene3D" id="3.30.2350.10">
    <property type="entry name" value="Pseudouridine synthase"/>
    <property type="match status" value="1"/>
</dbReference>
<dbReference type="EMBL" id="KQ090362">
    <property type="protein sequence ID" value="KMS96728.1"/>
    <property type="molecule type" value="Genomic_DNA"/>
</dbReference>
<dbReference type="Pfam" id="PF00849">
    <property type="entry name" value="PseudoU_synth_2"/>
    <property type="match status" value="1"/>
</dbReference>
<gene>
    <name evidence="2" type="ORF">BVRB_8g200330</name>
</gene>
<dbReference type="Gramene" id="KMS96728">
    <property type="protein sequence ID" value="KMS96728"/>
    <property type="gene ID" value="BVRB_8g200330"/>
</dbReference>
<dbReference type="CDD" id="cd02869">
    <property type="entry name" value="PseudoU_synth_RluA_like"/>
    <property type="match status" value="1"/>
</dbReference>
<dbReference type="GO" id="GO:0000455">
    <property type="term" value="P:enzyme-directed rRNA pseudouridine synthesis"/>
    <property type="evidence" value="ECO:0007669"/>
    <property type="project" value="TreeGrafter"/>
</dbReference>
<dbReference type="GO" id="GO:0003723">
    <property type="term" value="F:RNA binding"/>
    <property type="evidence" value="ECO:0007669"/>
    <property type="project" value="InterPro"/>
</dbReference>
<feature type="domain" description="Pseudouridine synthase RsuA/RluA-like" evidence="1">
    <location>
        <begin position="227"/>
        <end position="395"/>
    </location>
</feature>
<protein>
    <recommendedName>
        <fullName evidence="1">Pseudouridine synthase RsuA/RluA-like domain-containing protein</fullName>
    </recommendedName>
</protein>
<dbReference type="InterPro" id="IPR006145">
    <property type="entry name" value="PsdUridine_synth_RsuA/RluA"/>
</dbReference>
<dbReference type="PANTHER" id="PTHR21600:SF52">
    <property type="entry name" value="PSEUDOURIDINE SYNTHASE RSUA_RLUA-LIKE DOMAIN-CONTAINING PROTEIN"/>
    <property type="match status" value="1"/>
</dbReference>
<dbReference type="KEGG" id="bvg:104882830"/>
<evidence type="ECO:0000313" key="3">
    <source>
        <dbReference type="Proteomes" id="UP000035740"/>
    </source>
</evidence>
<accession>A0A7G2RM09</accession>
<evidence type="ECO:0000313" key="2">
    <source>
        <dbReference type="EMBL" id="KMS96728.1"/>
    </source>
</evidence>